<dbReference type="KEGG" id="vmo:VMUT_0058"/>
<dbReference type="OrthoDB" id="10147at2157"/>
<accession>F0QYZ4</accession>
<organism evidence="1 2">
    <name type="scientific">Vulcanisaeta moutnovskia (strain 768-28)</name>
    <dbReference type="NCBI Taxonomy" id="985053"/>
    <lineage>
        <taxon>Archaea</taxon>
        <taxon>Thermoproteota</taxon>
        <taxon>Thermoprotei</taxon>
        <taxon>Thermoproteales</taxon>
        <taxon>Thermoproteaceae</taxon>
        <taxon>Vulcanisaeta</taxon>
    </lineage>
</organism>
<reference evidence="1 2" key="1">
    <citation type="journal article" date="2011" name="J. Bacteriol.">
        <title>Complete genome sequence of 'Vulcanisaeta moutnovskia' strain 768-28, a novel member of the hyperthermophilic crenarchaeal genus vulcanisaeta.</title>
        <authorList>
            <person name="Gumerov V.M."/>
            <person name="Mardanov A.V."/>
            <person name="Beletsky A.V."/>
            <person name="Prokofeva M.I."/>
            <person name="Bonch-Osmolovskaya E.A."/>
            <person name="Ravin N.V."/>
            <person name="Skryabin K.G."/>
        </authorList>
    </citation>
    <scope>NUCLEOTIDE SEQUENCE [LARGE SCALE GENOMIC DNA]</scope>
    <source>
        <strain evidence="1 2">768-28</strain>
    </source>
</reference>
<gene>
    <name evidence="1" type="ordered locus">VMUT_0058</name>
</gene>
<evidence type="ECO:0000313" key="1">
    <source>
        <dbReference type="EMBL" id="ADY00275.1"/>
    </source>
</evidence>
<sequence length="173" mass="19725">MSSDNAKPPISESPLSPLERLQLLVPGFRGYKVKDLIRQDDFLVRKTAASMLEEALGFIERIEEEIARNNPFDSLIQQYETVLSDLRSLIAEVWGSPTGDAGMHDRFKVFPENLEKLVEYDLKLVDTSKTILDLAKARANPQVIDSMIRDVRTYVIERQKLLIPEKLSEKGNH</sequence>
<dbReference type="RefSeq" id="WP_013603439.1">
    <property type="nucleotide sequence ID" value="NC_015151.1"/>
</dbReference>
<dbReference type="AlphaFoldDB" id="F0QYZ4"/>
<dbReference type="Proteomes" id="UP000007485">
    <property type="component" value="Chromosome"/>
</dbReference>
<evidence type="ECO:0000313" key="2">
    <source>
        <dbReference type="Proteomes" id="UP000007485"/>
    </source>
</evidence>
<dbReference type="EMBL" id="CP002529">
    <property type="protein sequence ID" value="ADY00275.1"/>
    <property type="molecule type" value="Genomic_DNA"/>
</dbReference>
<keyword evidence="2" id="KW-1185">Reference proteome</keyword>
<dbReference type="eggNOG" id="arCOG05710">
    <property type="taxonomic scope" value="Archaea"/>
</dbReference>
<name>F0QYZ4_VULM7</name>
<protein>
    <submittedName>
        <fullName evidence="1">Uncharacterized protein</fullName>
    </submittedName>
</protein>
<dbReference type="STRING" id="985053.VMUT_0058"/>
<proteinExistence type="predicted"/>
<dbReference type="HOGENOM" id="CLU_117974_0_0_2"/>
<dbReference type="GeneID" id="10287710"/>